<evidence type="ECO:0000313" key="3">
    <source>
        <dbReference type="Proteomes" id="UP001369815"/>
    </source>
</evidence>
<protein>
    <recommendedName>
        <fullName evidence="4">F-box domain-containing protein</fullName>
    </recommendedName>
</protein>
<evidence type="ECO:0000256" key="1">
    <source>
        <dbReference type="SAM" id="MobiDB-lite"/>
    </source>
</evidence>
<dbReference type="AlphaFoldDB" id="A0AAX6M971"/>
<dbReference type="Proteomes" id="UP001369815">
    <property type="component" value="Unassembled WGS sequence"/>
</dbReference>
<evidence type="ECO:0008006" key="4">
    <source>
        <dbReference type="Google" id="ProtNLM"/>
    </source>
</evidence>
<organism evidence="2 3">
    <name type="scientific">Daldinia eschscholtzii</name>
    <dbReference type="NCBI Taxonomy" id="292717"/>
    <lineage>
        <taxon>Eukaryota</taxon>
        <taxon>Fungi</taxon>
        <taxon>Dikarya</taxon>
        <taxon>Ascomycota</taxon>
        <taxon>Pezizomycotina</taxon>
        <taxon>Sordariomycetes</taxon>
        <taxon>Xylariomycetidae</taxon>
        <taxon>Xylariales</taxon>
        <taxon>Hypoxylaceae</taxon>
        <taxon>Daldinia</taxon>
    </lineage>
</organism>
<feature type="region of interest" description="Disordered" evidence="1">
    <location>
        <begin position="19"/>
        <end position="51"/>
    </location>
</feature>
<proteinExistence type="predicted"/>
<comment type="caution">
    <text evidence="2">The sequence shown here is derived from an EMBL/GenBank/DDBJ whole genome shotgun (WGS) entry which is preliminary data.</text>
</comment>
<accession>A0AAX6M971</accession>
<reference evidence="2 3" key="1">
    <citation type="journal article" date="2024" name="Front Chem Biol">
        <title>Unveiling the potential of Daldinia eschscholtzii MFLUCC 19-0629 through bioactivity and bioinformatics studies for enhanced sustainable agriculture production.</title>
        <authorList>
            <person name="Brooks S."/>
            <person name="Weaver J.A."/>
            <person name="Klomchit A."/>
            <person name="Alharthi S.A."/>
            <person name="Onlamun T."/>
            <person name="Nurani R."/>
            <person name="Vong T.K."/>
            <person name="Alberti F."/>
            <person name="Greco C."/>
        </authorList>
    </citation>
    <scope>NUCLEOTIDE SEQUENCE [LARGE SCALE GENOMIC DNA]</scope>
    <source>
        <strain evidence="2">MFLUCC 19-0629</strain>
    </source>
</reference>
<sequence>MLDIFKILSIKRRKSHIGDVGDSNEVVDNDDQSSIGNPVSPTDSSAAMTGISDSNNHALELKSSATQSPSKYRSERNVSGLLLLPQELFDNITSYLTHANIICLALVNKELMTRFLHSCKVLELLSPDEPSYKALNAFIKKADGSKTKIRGSLLSLLDYDLLDLVYCYKCKKLHDPFLTFKDRAFAPKKAARCTDWSIEHHMPSRATRKLLRTITKRRIHGEEYRHLLQQVNNTQTSYQKGFMVQCSLRIRYREDDLILRRQQVVSSIDKSLLTLWLFGQILRDPPSYNVSSVALPKVHSMCNHQSWNGIYAQMVQQWVEPFCTADHTDETEVQHLPSCFSSDPFDVSKQDGHMIYERLKWLSSGAKQNPMDVPMLLGNVLGCDKCTTDFSIDLVLLPEPFGWGFVLTSWIDVGKIDFCKKWDSHRDARPCREIKRDYVYGDICEKFEDIASRHDHRPRVSEINIERMHNYGWSARVMSGKEKYVNWSSGHACNPATGQIEDPDPLGEADY</sequence>
<name>A0AAX6M971_9PEZI</name>
<gene>
    <name evidence="2" type="ORF">Daesc_008999</name>
</gene>
<keyword evidence="3" id="KW-1185">Reference proteome</keyword>
<dbReference type="EMBL" id="JBANMG010000009">
    <property type="protein sequence ID" value="KAK6948927.1"/>
    <property type="molecule type" value="Genomic_DNA"/>
</dbReference>
<feature type="compositionally biased region" description="Polar residues" evidence="1">
    <location>
        <begin position="32"/>
        <end position="51"/>
    </location>
</feature>
<evidence type="ECO:0000313" key="2">
    <source>
        <dbReference type="EMBL" id="KAK6948927.1"/>
    </source>
</evidence>